<evidence type="ECO:0000259" key="1">
    <source>
        <dbReference type="Pfam" id="PF06114"/>
    </source>
</evidence>
<dbReference type="Pfam" id="PF06114">
    <property type="entry name" value="Peptidase_M78"/>
    <property type="match status" value="1"/>
</dbReference>
<dbReference type="EMBL" id="APPH01000006">
    <property type="protein sequence ID" value="ENV10211.1"/>
    <property type="molecule type" value="Genomic_DNA"/>
</dbReference>
<feature type="domain" description="IrrE N-terminal-like" evidence="1">
    <location>
        <begin position="243"/>
        <end position="303"/>
    </location>
</feature>
<dbReference type="InterPro" id="IPR010359">
    <property type="entry name" value="IrrE_HExxH"/>
</dbReference>
<dbReference type="STRING" id="1144672.F966_01384"/>
<organism evidence="2 3">
    <name type="scientific">Acinetobacter higginsii</name>
    <dbReference type="NCBI Taxonomy" id="70347"/>
    <lineage>
        <taxon>Bacteria</taxon>
        <taxon>Pseudomonadati</taxon>
        <taxon>Pseudomonadota</taxon>
        <taxon>Gammaproteobacteria</taxon>
        <taxon>Moraxellales</taxon>
        <taxon>Moraxellaceae</taxon>
        <taxon>Acinetobacter</taxon>
    </lineage>
</organism>
<dbReference type="eggNOG" id="COG2856">
    <property type="taxonomic scope" value="Bacteria"/>
</dbReference>
<dbReference type="AlphaFoldDB" id="N8WE77"/>
<accession>N8WE77</accession>
<dbReference type="Gene3D" id="1.10.10.2910">
    <property type="match status" value="1"/>
</dbReference>
<dbReference type="Proteomes" id="UP000013209">
    <property type="component" value="Unassembled WGS sequence"/>
</dbReference>
<dbReference type="RefSeq" id="WP_004803732.1">
    <property type="nucleotide sequence ID" value="NZ_KB849440.1"/>
</dbReference>
<comment type="caution">
    <text evidence="2">The sequence shown here is derived from an EMBL/GenBank/DDBJ whole genome shotgun (WGS) entry which is preliminary data.</text>
</comment>
<reference evidence="2 3" key="1">
    <citation type="submission" date="2013-02" db="EMBL/GenBank/DDBJ databases">
        <title>The Genome Sequence of Acinetobacter sp. CIP 56.2.</title>
        <authorList>
            <consortium name="The Broad Institute Genome Sequencing Platform"/>
            <consortium name="The Broad Institute Genome Sequencing Center for Infectious Disease"/>
            <person name="Cerqueira G."/>
            <person name="Feldgarden M."/>
            <person name="Courvalin P."/>
            <person name="Perichon B."/>
            <person name="Grillot-Courvalin C."/>
            <person name="Clermont D."/>
            <person name="Rocha E."/>
            <person name="Yoon E.-J."/>
            <person name="Nemec A."/>
            <person name="Walker B."/>
            <person name="Young S.K."/>
            <person name="Zeng Q."/>
            <person name="Gargeya S."/>
            <person name="Fitzgerald M."/>
            <person name="Haas B."/>
            <person name="Abouelleil A."/>
            <person name="Alvarado L."/>
            <person name="Arachchi H.M."/>
            <person name="Berlin A.M."/>
            <person name="Chapman S.B."/>
            <person name="Dewar J."/>
            <person name="Goldberg J."/>
            <person name="Griggs A."/>
            <person name="Gujja S."/>
            <person name="Hansen M."/>
            <person name="Howarth C."/>
            <person name="Imamovic A."/>
            <person name="Larimer J."/>
            <person name="McCowan C."/>
            <person name="Murphy C."/>
            <person name="Neiman D."/>
            <person name="Pearson M."/>
            <person name="Priest M."/>
            <person name="Roberts A."/>
            <person name="Saif S."/>
            <person name="Shea T."/>
            <person name="Sisk P."/>
            <person name="Sykes S."/>
            <person name="Wortman J."/>
            <person name="Nusbaum C."/>
            <person name="Birren B."/>
        </authorList>
    </citation>
    <scope>NUCLEOTIDE SEQUENCE [LARGE SCALE GENOMIC DNA]</scope>
    <source>
        <strain evidence="2 3">CIP 56.2</strain>
    </source>
</reference>
<dbReference type="PATRIC" id="fig|1144672.3.peg.1325"/>
<sequence length="370" mass="42623">MLANDFQPNWIQSPGEVIAQFMMLSELESSEIDSQTSEILEKLKENKIKINLLNVELISQLIGGTTGFWINLQNQYDLNVERLLNKNLDPEFNEFKLTIRELKAEKWLPISDYSYLDQVNLKTFYGISEFSTLETEAIISNNLGSKLKGIGQYSISDLNLATFVRKVEIEAGKQFKSSNAVWNKDFLISKLENIKTLTKCKKVLDIIPDLTKLLNECGVALVFISPLSKTPICGLAKFINYDKAVIAITPKFNRDHIFWQTLFHELGHLVLHEDNMIFCDENYESNNKSSIELEADNFMFEKLLFPFKSCDISNNINFKLIHYNKVGGWKEICQKAREMNISPSLLTGILKRKNLLPYKYYADKHYSIVD</sequence>
<evidence type="ECO:0000313" key="2">
    <source>
        <dbReference type="EMBL" id="ENV10211.1"/>
    </source>
</evidence>
<proteinExistence type="predicted"/>
<evidence type="ECO:0000313" key="3">
    <source>
        <dbReference type="Proteomes" id="UP000013209"/>
    </source>
</evidence>
<name>N8WE77_9GAMM</name>
<protein>
    <recommendedName>
        <fullName evidence="1">IrrE N-terminal-like domain-containing protein</fullName>
    </recommendedName>
</protein>
<dbReference type="HOGENOM" id="CLU_055824_0_0_6"/>
<gene>
    <name evidence="2" type="ORF">F966_01384</name>
</gene>